<dbReference type="InterPro" id="IPR000700">
    <property type="entry name" value="PAS-assoc_C"/>
</dbReference>
<dbReference type="PROSITE" id="PS50112">
    <property type="entry name" value="PAS"/>
    <property type="match status" value="1"/>
</dbReference>
<dbReference type="CDD" id="cd00082">
    <property type="entry name" value="HisKA"/>
    <property type="match status" value="1"/>
</dbReference>
<dbReference type="SUPFAM" id="SSF55785">
    <property type="entry name" value="PYP-like sensor domain (PAS domain)"/>
    <property type="match status" value="2"/>
</dbReference>
<dbReference type="InterPro" id="IPR004358">
    <property type="entry name" value="Sig_transdc_His_kin-like_C"/>
</dbReference>
<dbReference type="PRINTS" id="PR00344">
    <property type="entry name" value="BCTRLSENSOR"/>
</dbReference>
<keyword evidence="5" id="KW-0418">Kinase</keyword>
<proteinExistence type="predicted"/>
<reference evidence="9" key="1">
    <citation type="journal article" date="2021" name="Nat. Commun.">
        <title>Genetic determinants of endophytism in the Arabidopsis root mycobiome.</title>
        <authorList>
            <person name="Mesny F."/>
            <person name="Miyauchi S."/>
            <person name="Thiergart T."/>
            <person name="Pickel B."/>
            <person name="Atanasova L."/>
            <person name="Karlsson M."/>
            <person name="Huettel B."/>
            <person name="Barry K.W."/>
            <person name="Haridas S."/>
            <person name="Chen C."/>
            <person name="Bauer D."/>
            <person name="Andreopoulos W."/>
            <person name="Pangilinan J."/>
            <person name="LaButti K."/>
            <person name="Riley R."/>
            <person name="Lipzen A."/>
            <person name="Clum A."/>
            <person name="Drula E."/>
            <person name="Henrissat B."/>
            <person name="Kohler A."/>
            <person name="Grigoriev I.V."/>
            <person name="Martin F.M."/>
            <person name="Hacquard S."/>
        </authorList>
    </citation>
    <scope>NUCLEOTIDE SEQUENCE</scope>
    <source>
        <strain evidence="9">MPI-CAGE-AT-0023</strain>
    </source>
</reference>
<dbReference type="SUPFAM" id="SSF55874">
    <property type="entry name" value="ATPase domain of HSP90 chaperone/DNA topoisomerase II/histidine kinase"/>
    <property type="match status" value="1"/>
</dbReference>
<dbReference type="GeneID" id="70220262"/>
<dbReference type="RefSeq" id="XP_046048217.1">
    <property type="nucleotide sequence ID" value="XM_046190308.1"/>
</dbReference>
<evidence type="ECO:0000259" key="6">
    <source>
        <dbReference type="PROSITE" id="PS50109"/>
    </source>
</evidence>
<evidence type="ECO:0000313" key="9">
    <source>
        <dbReference type="EMBL" id="KAH7247634.1"/>
    </source>
</evidence>
<name>A0A9P9KC54_FUSRE</name>
<dbReference type="EC" id="2.7.13.3" evidence="2"/>
<dbReference type="PROSITE" id="PS50113">
    <property type="entry name" value="PAC"/>
    <property type="match status" value="1"/>
</dbReference>
<keyword evidence="3" id="KW-0597">Phosphoprotein</keyword>
<dbReference type="InterPro" id="IPR000014">
    <property type="entry name" value="PAS"/>
</dbReference>
<dbReference type="SMART" id="SM00091">
    <property type="entry name" value="PAS"/>
    <property type="match status" value="2"/>
</dbReference>
<evidence type="ECO:0000256" key="3">
    <source>
        <dbReference type="ARBA" id="ARBA00022553"/>
    </source>
</evidence>
<dbReference type="SMART" id="SM00387">
    <property type="entry name" value="HATPase_c"/>
    <property type="match status" value="1"/>
</dbReference>
<gene>
    <name evidence="9" type="ORF">BKA55DRAFT_540868</name>
</gene>
<organism evidence="9 10">
    <name type="scientific">Fusarium redolens</name>
    <dbReference type="NCBI Taxonomy" id="48865"/>
    <lineage>
        <taxon>Eukaryota</taxon>
        <taxon>Fungi</taxon>
        <taxon>Dikarya</taxon>
        <taxon>Ascomycota</taxon>
        <taxon>Pezizomycotina</taxon>
        <taxon>Sordariomycetes</taxon>
        <taxon>Hypocreomycetidae</taxon>
        <taxon>Hypocreales</taxon>
        <taxon>Nectriaceae</taxon>
        <taxon>Fusarium</taxon>
        <taxon>Fusarium redolens species complex</taxon>
    </lineage>
</organism>
<dbReference type="PROSITE" id="PS50109">
    <property type="entry name" value="HIS_KIN"/>
    <property type="match status" value="1"/>
</dbReference>
<dbReference type="SUPFAM" id="SSF47384">
    <property type="entry name" value="Homodimeric domain of signal transducing histidine kinase"/>
    <property type="match status" value="1"/>
</dbReference>
<dbReference type="InterPro" id="IPR036890">
    <property type="entry name" value="HATPase_C_sf"/>
</dbReference>
<evidence type="ECO:0000256" key="5">
    <source>
        <dbReference type="ARBA" id="ARBA00022777"/>
    </source>
</evidence>
<dbReference type="InterPro" id="IPR003594">
    <property type="entry name" value="HATPase_dom"/>
</dbReference>
<dbReference type="FunFam" id="3.30.450.20:FF:000136">
    <property type="entry name" value="Sensor histidine kinase/response regulator Fos-1"/>
    <property type="match status" value="1"/>
</dbReference>
<dbReference type="OrthoDB" id="60033at2759"/>
<dbReference type="GO" id="GO:0000155">
    <property type="term" value="F:phosphorelay sensor kinase activity"/>
    <property type="evidence" value="ECO:0007669"/>
    <property type="project" value="InterPro"/>
</dbReference>
<dbReference type="SMART" id="SM00388">
    <property type="entry name" value="HisKA"/>
    <property type="match status" value="1"/>
</dbReference>
<feature type="domain" description="Histidine kinase" evidence="6">
    <location>
        <begin position="488"/>
        <end position="694"/>
    </location>
</feature>
<dbReference type="Pfam" id="PF02518">
    <property type="entry name" value="HATPase_c"/>
    <property type="match status" value="1"/>
</dbReference>
<accession>A0A9P9KC54</accession>
<dbReference type="InterPro" id="IPR036097">
    <property type="entry name" value="HisK_dim/P_sf"/>
</dbReference>
<dbReference type="Gene3D" id="3.30.450.20">
    <property type="entry name" value="PAS domain"/>
    <property type="match status" value="1"/>
</dbReference>
<evidence type="ECO:0000256" key="4">
    <source>
        <dbReference type="ARBA" id="ARBA00022679"/>
    </source>
</evidence>
<keyword evidence="10" id="KW-1185">Reference proteome</keyword>
<dbReference type="CDD" id="cd00130">
    <property type="entry name" value="PAS"/>
    <property type="match status" value="1"/>
</dbReference>
<keyword evidence="4" id="KW-0808">Transferase</keyword>
<evidence type="ECO:0000256" key="2">
    <source>
        <dbReference type="ARBA" id="ARBA00012438"/>
    </source>
</evidence>
<dbReference type="Proteomes" id="UP000720189">
    <property type="component" value="Unassembled WGS sequence"/>
</dbReference>
<dbReference type="Pfam" id="PF00512">
    <property type="entry name" value="HisKA"/>
    <property type="match status" value="1"/>
</dbReference>
<feature type="domain" description="PAS" evidence="7">
    <location>
        <begin position="363"/>
        <end position="420"/>
    </location>
</feature>
<evidence type="ECO:0000259" key="8">
    <source>
        <dbReference type="PROSITE" id="PS50113"/>
    </source>
</evidence>
<dbReference type="AlphaFoldDB" id="A0A9P9KC54"/>
<evidence type="ECO:0000313" key="10">
    <source>
        <dbReference type="Proteomes" id="UP000720189"/>
    </source>
</evidence>
<comment type="caution">
    <text evidence="9">The sequence shown here is derived from an EMBL/GenBank/DDBJ whole genome shotgun (WGS) entry which is preliminary data.</text>
</comment>
<dbReference type="InterPro" id="IPR003661">
    <property type="entry name" value="HisK_dim/P_dom"/>
</dbReference>
<dbReference type="PANTHER" id="PTHR43047">
    <property type="entry name" value="TWO-COMPONENT HISTIDINE PROTEIN KINASE"/>
    <property type="match status" value="1"/>
</dbReference>
<sequence>MNLLFCVKAWLLKIKRSMYLGLNTDSRIAAINHKNGCDEESVYHDRCPEERTGTGKDARLRRQQAERRQQKRANGVGHLSLVRVGGLVEEKWRTLVTQEPGSPMCRGPIVALKIRSVPIKCAGALLRHLEDSSHKILSFKQACRGDKRGWEKVASSRIGQVEDLRGQRPEKQYSEVWRLAEAGINLVTAKRRRISDDSVHQLLMDVVTKALDANVSTMSEIFDFLPVPTLIVSPSYCIQRASAGLLEAWGRRHEELIDQDLFIALYQGSPTERFDRIPFVYAIETALAARALRLCYAAYIANGISWTARIIPVHKDDELLCLMLEWEKAELHITVADGGMTQSWLPIDDAFRILVQAVKDYAIFLLDTRGNVMTWNTGAELNKGYKKEEIIGKHFSTFYGEEDIRSRKPERELEICLREGRVEDEGWRYRKDGSRFWANVVITAIYKNDIHVGFGKVTRDLTERKEAELQLIAAYEESTKLKNDFLANISHEIRTPMHGVLSACSLLLDSRLTEEQRETAKMIEESGHVLLRIINDILDYSKIAAGSFSIKNDKVDIASVVTSAVHSVQTTVQPGVSLRLVLSPNLPKWAEGDPLRCRQVIENIVSNAVKFTEQGYIMVSVSLLAEDVATHTILIEVYDTGHGVTEDDAQKLFKPFTQLDTPYQKRRQGTGLGLSIAKSIAELLGQHLLVLSQA</sequence>
<dbReference type="Pfam" id="PF13426">
    <property type="entry name" value="PAS_9"/>
    <property type="match status" value="1"/>
</dbReference>
<dbReference type="InterPro" id="IPR035965">
    <property type="entry name" value="PAS-like_dom_sf"/>
</dbReference>
<evidence type="ECO:0000259" key="7">
    <source>
        <dbReference type="PROSITE" id="PS50112"/>
    </source>
</evidence>
<evidence type="ECO:0000256" key="1">
    <source>
        <dbReference type="ARBA" id="ARBA00000085"/>
    </source>
</evidence>
<comment type="catalytic activity">
    <reaction evidence="1">
        <text>ATP + protein L-histidine = ADP + protein N-phospho-L-histidine.</text>
        <dbReference type="EC" id="2.7.13.3"/>
    </reaction>
</comment>
<dbReference type="NCBIfam" id="TIGR00229">
    <property type="entry name" value="sensory_box"/>
    <property type="match status" value="1"/>
</dbReference>
<dbReference type="EMBL" id="JAGMUX010000010">
    <property type="protein sequence ID" value="KAH7247634.1"/>
    <property type="molecule type" value="Genomic_DNA"/>
</dbReference>
<dbReference type="Gene3D" id="3.30.565.10">
    <property type="entry name" value="Histidine kinase-like ATPase, C-terminal domain"/>
    <property type="match status" value="1"/>
</dbReference>
<protein>
    <recommendedName>
        <fullName evidence="2">histidine kinase</fullName>
        <ecNumber evidence="2">2.7.13.3</ecNumber>
    </recommendedName>
</protein>
<dbReference type="InterPro" id="IPR005467">
    <property type="entry name" value="His_kinase_dom"/>
</dbReference>
<feature type="domain" description="PAC" evidence="8">
    <location>
        <begin position="422"/>
        <end position="473"/>
    </location>
</feature>
<dbReference type="Gene3D" id="1.10.287.130">
    <property type="match status" value="1"/>
</dbReference>